<dbReference type="Pfam" id="PF20442">
    <property type="entry name" value="BrxL_N"/>
    <property type="match status" value="1"/>
</dbReference>
<dbReference type="InterPro" id="IPR046838">
    <property type="entry name" value="BrxL_N"/>
</dbReference>
<name>A0A401ZQX2_9CHLR</name>
<dbReference type="SUPFAM" id="SSF52540">
    <property type="entry name" value="P-loop containing nucleoside triphosphate hydrolases"/>
    <property type="match status" value="1"/>
</dbReference>
<dbReference type="EMBL" id="BIFQ01000002">
    <property type="protein sequence ID" value="GCE09269.1"/>
    <property type="molecule type" value="Genomic_DNA"/>
</dbReference>
<protein>
    <recommendedName>
        <fullName evidence="1">BREX system Lon protease-like BrxL N-terminal domain-containing protein</fullName>
    </recommendedName>
</protein>
<proteinExistence type="predicted"/>
<comment type="caution">
    <text evidence="2">The sequence shown here is derived from an EMBL/GenBank/DDBJ whole genome shotgun (WGS) entry which is preliminary data.</text>
</comment>
<keyword evidence="3" id="KW-1185">Reference proteome</keyword>
<accession>A0A401ZQX2</accession>
<evidence type="ECO:0000313" key="3">
    <source>
        <dbReference type="Proteomes" id="UP000287224"/>
    </source>
</evidence>
<dbReference type="Pfam" id="PF13337">
    <property type="entry name" value="BrxL_ATPase"/>
    <property type="match status" value="1"/>
</dbReference>
<dbReference type="Proteomes" id="UP000287224">
    <property type="component" value="Unassembled WGS sequence"/>
</dbReference>
<organism evidence="2 3">
    <name type="scientific">Dictyobacter aurantiacus</name>
    <dbReference type="NCBI Taxonomy" id="1936993"/>
    <lineage>
        <taxon>Bacteria</taxon>
        <taxon>Bacillati</taxon>
        <taxon>Chloroflexota</taxon>
        <taxon>Ktedonobacteria</taxon>
        <taxon>Ktedonobacterales</taxon>
        <taxon>Dictyobacteraceae</taxon>
        <taxon>Dictyobacter</taxon>
    </lineage>
</organism>
<evidence type="ECO:0000259" key="1">
    <source>
        <dbReference type="Pfam" id="PF20442"/>
    </source>
</evidence>
<gene>
    <name evidence="2" type="ORF">KDAU_65980</name>
</gene>
<dbReference type="RefSeq" id="WP_160146278.1">
    <property type="nucleotide sequence ID" value="NZ_BIFQ01000002.1"/>
</dbReference>
<reference evidence="3" key="1">
    <citation type="submission" date="2018-12" db="EMBL/GenBank/DDBJ databases">
        <title>Tengunoibacter tsumagoiensis gen. nov., sp. nov., Dictyobacter kobayashii sp. nov., D. alpinus sp. nov., and D. joshuensis sp. nov. and description of Dictyobacteraceae fam. nov. within the order Ktedonobacterales isolated from Tengu-no-mugimeshi.</title>
        <authorList>
            <person name="Wang C.M."/>
            <person name="Zheng Y."/>
            <person name="Sakai Y."/>
            <person name="Toyoda A."/>
            <person name="Minakuchi Y."/>
            <person name="Abe K."/>
            <person name="Yokota A."/>
            <person name="Yabe S."/>
        </authorList>
    </citation>
    <scope>NUCLEOTIDE SEQUENCE [LARGE SCALE GENOMIC DNA]</scope>
    <source>
        <strain evidence="3">S-27</strain>
    </source>
</reference>
<dbReference type="InterPro" id="IPR027417">
    <property type="entry name" value="P-loop_NTPase"/>
</dbReference>
<dbReference type="OrthoDB" id="5297084at2"/>
<sequence length="473" mass="53590">MTLQFEEKALKYYSDVCVNKDLVRKASIGTESVPMYVSEWIVSRYLTDGQVDAAARQKMRDFVNKHLPLKDQKEQLKSKLKNGGTLLILDTYSVEVNLRTDEYILKIPCLDENRATIESYIVENYPLLLNGGVWGVGRLEYQSPNGKENPFGQIRMVDFRPMQAATIDLDLFCEQRQHFTLEEWRDLLISSMGYNPTFYTPEQMMLLLTRLIPIVQERVNLIELAPKGTGKSFVYLNLSRYVRLISGGKVTAAVLFHNNATNQSGLLTRFDVVVFDEAQSLSFDNPNEVIGVLKDYLESGSFSRGGKQKNAATAGIVMLANIPLAADGNPRFENLFLNLPDFLRETAFIDRIHGIVPGWQLPRIEEGSISKQIGFKADFFGDILHTLRHTAGYEDYIKAHGKIIGTNDVRDRNAIIRLATGYLKLLFPDLKVSQDELVNYCLRPAASLRQLVRDQLTIMDPEYKPSFIDVAAI</sequence>
<evidence type="ECO:0000313" key="2">
    <source>
        <dbReference type="EMBL" id="GCE09269.1"/>
    </source>
</evidence>
<feature type="domain" description="BREX system Lon protease-like BrxL N-terminal" evidence="1">
    <location>
        <begin position="12"/>
        <end position="141"/>
    </location>
</feature>
<dbReference type="AlphaFoldDB" id="A0A401ZQX2"/>
<dbReference type="NCBIfam" id="TIGR02688">
    <property type="entry name" value="BREX system Lon protease-like protein BrxL"/>
    <property type="match status" value="1"/>
</dbReference>
<dbReference type="InterPro" id="IPR014061">
    <property type="entry name" value="BrxL-like"/>
</dbReference>